<proteinExistence type="predicted"/>
<gene>
    <name evidence="1" type="ORF">acsn021_02520</name>
</gene>
<dbReference type="RefSeq" id="WP_184093788.1">
    <property type="nucleotide sequence ID" value="NZ_AP023367.1"/>
</dbReference>
<accession>A0A6S6QMW4</accession>
<dbReference type="EMBL" id="AP023367">
    <property type="protein sequence ID" value="BCJ92683.1"/>
    <property type="molecule type" value="Genomic_DNA"/>
</dbReference>
<dbReference type="AlphaFoldDB" id="A0A6S6QMW4"/>
<evidence type="ECO:0000313" key="1">
    <source>
        <dbReference type="EMBL" id="BCJ92683.1"/>
    </source>
</evidence>
<dbReference type="KEGG" id="acel:acsn021_02520"/>
<keyword evidence="2" id="KW-1185">Reference proteome</keyword>
<reference evidence="1 2" key="1">
    <citation type="journal article" date="2016" name="Int. J. Syst. Evol. Microbiol.">
        <title>Descriptions of Anaerotaenia torta gen. nov., sp. nov. and Anaerocolumna cellulosilytica gen. nov., sp. nov. isolated from a methanogenic reactor of cattle waste.</title>
        <authorList>
            <person name="Uek A."/>
            <person name="Ohtaki Y."/>
            <person name="Kaku N."/>
            <person name="Ueki K."/>
        </authorList>
    </citation>
    <scope>NUCLEOTIDE SEQUENCE [LARGE SCALE GENOMIC DNA]</scope>
    <source>
        <strain evidence="1 2">SN021</strain>
    </source>
</reference>
<dbReference type="Proteomes" id="UP000515561">
    <property type="component" value="Chromosome"/>
</dbReference>
<evidence type="ECO:0000313" key="2">
    <source>
        <dbReference type="Proteomes" id="UP000515561"/>
    </source>
</evidence>
<protein>
    <submittedName>
        <fullName evidence="1">Uncharacterized protein</fullName>
    </submittedName>
</protein>
<organism evidence="1 2">
    <name type="scientific">Anaerocolumna cellulosilytica</name>
    <dbReference type="NCBI Taxonomy" id="433286"/>
    <lineage>
        <taxon>Bacteria</taxon>
        <taxon>Bacillati</taxon>
        <taxon>Bacillota</taxon>
        <taxon>Clostridia</taxon>
        <taxon>Lachnospirales</taxon>
        <taxon>Lachnospiraceae</taxon>
        <taxon>Anaerocolumna</taxon>
    </lineage>
</organism>
<name>A0A6S6QMW4_9FIRM</name>
<sequence>MNWLVSKMLKVNHDYRYESGVDYYTGRVVGDVLSMLGGSGSIVSGIGTSITGGGAITVSSGGTLVLGGGAIVVEGVITGTAQVTYGGVVLEASVKNFGNDLNKLNEHMTNHGKQRTQQRGFSEQKINDVMQNYSHKVYQSGGKTVYAKKMGITMMLL</sequence>